<dbReference type="AlphaFoldDB" id="A0A2N5NLV1"/>
<sequence length="86" mass="10055">MRKEEFEFIYSEDADLQSLMKDVQNCENDVWFETLEGDRFSLKSTFCQVIMLSLSEHPEVLCGATVRGMGDADYQILFPYRKMNTI</sequence>
<dbReference type="Proteomes" id="UP000234849">
    <property type="component" value="Unassembled WGS sequence"/>
</dbReference>
<gene>
    <name evidence="1" type="ORF">CDL18_02385</name>
</gene>
<reference evidence="1 2" key="1">
    <citation type="journal article" date="2017" name="Genome Med.">
        <title>A novel Ruminococcus gnavus clade enriched in inflammatory bowel disease patients.</title>
        <authorList>
            <person name="Hall A.B."/>
            <person name="Yassour M."/>
            <person name="Sauk J."/>
            <person name="Garner A."/>
            <person name="Jiang X."/>
            <person name="Arthur T."/>
            <person name="Lagoudas G.K."/>
            <person name="Vatanen T."/>
            <person name="Fornelos N."/>
            <person name="Wilson R."/>
            <person name="Bertha M."/>
            <person name="Cohen M."/>
            <person name="Garber J."/>
            <person name="Khalili H."/>
            <person name="Gevers D."/>
            <person name="Ananthakrishnan A.N."/>
            <person name="Kugathasan S."/>
            <person name="Lander E.S."/>
            <person name="Blainey P."/>
            <person name="Vlamakis H."/>
            <person name="Xavier R.J."/>
            <person name="Huttenhower C."/>
        </authorList>
    </citation>
    <scope>NUCLEOTIDE SEQUENCE [LARGE SCALE GENOMIC DNA]</scope>
    <source>
        <strain evidence="1 2">RJX1118</strain>
    </source>
</reference>
<proteinExistence type="predicted"/>
<dbReference type="EMBL" id="NIHM01000002">
    <property type="protein sequence ID" value="PLT57826.1"/>
    <property type="molecule type" value="Genomic_DNA"/>
</dbReference>
<accession>A0A2N5NLV1</accession>
<evidence type="ECO:0000313" key="1">
    <source>
        <dbReference type="EMBL" id="PLT57826.1"/>
    </source>
</evidence>
<comment type="caution">
    <text evidence="1">The sequence shown here is derived from an EMBL/GenBank/DDBJ whole genome shotgun (WGS) entry which is preliminary data.</text>
</comment>
<evidence type="ECO:0000313" key="2">
    <source>
        <dbReference type="Proteomes" id="UP000234849"/>
    </source>
</evidence>
<organism evidence="1 2">
    <name type="scientific">Mediterraneibacter gnavus</name>
    <name type="common">Ruminococcus gnavus</name>
    <dbReference type="NCBI Taxonomy" id="33038"/>
    <lineage>
        <taxon>Bacteria</taxon>
        <taxon>Bacillati</taxon>
        <taxon>Bacillota</taxon>
        <taxon>Clostridia</taxon>
        <taxon>Lachnospirales</taxon>
        <taxon>Lachnospiraceae</taxon>
        <taxon>Mediterraneibacter</taxon>
    </lineage>
</organism>
<name>A0A2N5NLV1_MEDGN</name>
<protein>
    <submittedName>
        <fullName evidence="1">Uncharacterized protein</fullName>
    </submittedName>
</protein>
<dbReference type="RefSeq" id="WP_101879112.1">
    <property type="nucleotide sequence ID" value="NZ_AP031447.1"/>
</dbReference>